<dbReference type="InterPro" id="IPR019427">
    <property type="entry name" value="7TM_GPCR_serpentine_rcpt_Srw"/>
</dbReference>
<evidence type="ECO:0000256" key="8">
    <source>
        <dbReference type="SAM" id="Phobius"/>
    </source>
</evidence>
<keyword evidence="11" id="KW-1185">Reference proteome</keyword>
<evidence type="ECO:0000259" key="9">
    <source>
        <dbReference type="PROSITE" id="PS50262"/>
    </source>
</evidence>
<dbReference type="PANTHER" id="PTHR24243:SF233">
    <property type="entry name" value="THYROTROPIN-RELEASING HORMONE RECEPTOR"/>
    <property type="match status" value="1"/>
</dbReference>
<feature type="transmembrane region" description="Helical" evidence="8">
    <location>
        <begin position="32"/>
        <end position="54"/>
    </location>
</feature>
<accession>A0AAV4E0U1</accession>
<reference evidence="10 11" key="1">
    <citation type="journal article" date="2021" name="Elife">
        <title>Chloroplast acquisition without the gene transfer in kleptoplastic sea slugs, Plakobranchus ocellatus.</title>
        <authorList>
            <person name="Maeda T."/>
            <person name="Takahashi S."/>
            <person name="Yoshida T."/>
            <person name="Shimamura S."/>
            <person name="Takaki Y."/>
            <person name="Nagai Y."/>
            <person name="Toyoda A."/>
            <person name="Suzuki Y."/>
            <person name="Arimoto A."/>
            <person name="Ishii H."/>
            <person name="Satoh N."/>
            <person name="Nishiyama T."/>
            <person name="Hasebe M."/>
            <person name="Maruyama T."/>
            <person name="Minagawa J."/>
            <person name="Obokata J."/>
            <person name="Shigenobu S."/>
        </authorList>
    </citation>
    <scope>NUCLEOTIDE SEQUENCE [LARGE SCALE GENOMIC DNA]</scope>
</reference>
<dbReference type="PRINTS" id="PR00237">
    <property type="entry name" value="GPCRRHODOPSN"/>
</dbReference>
<keyword evidence="7" id="KW-0807">Transducer</keyword>
<keyword evidence="6 10" id="KW-0675">Receptor</keyword>
<dbReference type="Pfam" id="PF10324">
    <property type="entry name" value="7TM_GPCR_Srw"/>
    <property type="match status" value="1"/>
</dbReference>
<proteinExistence type="predicted"/>
<evidence type="ECO:0000256" key="2">
    <source>
        <dbReference type="ARBA" id="ARBA00022692"/>
    </source>
</evidence>
<dbReference type="InterPro" id="IPR017452">
    <property type="entry name" value="GPCR_Rhodpsn_7TM"/>
</dbReference>
<feature type="transmembrane region" description="Helical" evidence="8">
    <location>
        <begin position="206"/>
        <end position="230"/>
    </location>
</feature>
<dbReference type="AlphaFoldDB" id="A0AAV4E0U1"/>
<keyword evidence="2 8" id="KW-0812">Transmembrane</keyword>
<dbReference type="EMBL" id="BLXT01008590">
    <property type="protein sequence ID" value="GFO50202.1"/>
    <property type="molecule type" value="Genomic_DNA"/>
</dbReference>
<keyword evidence="5 8" id="KW-0472">Membrane</keyword>
<comment type="caution">
    <text evidence="10">The sequence shown here is derived from an EMBL/GenBank/DDBJ whole genome shotgun (WGS) entry which is preliminary data.</text>
</comment>
<feature type="transmembrane region" description="Helical" evidence="8">
    <location>
        <begin position="301"/>
        <end position="322"/>
    </location>
</feature>
<dbReference type="PANTHER" id="PTHR24243">
    <property type="entry name" value="G-PROTEIN COUPLED RECEPTOR"/>
    <property type="match status" value="1"/>
</dbReference>
<evidence type="ECO:0000256" key="3">
    <source>
        <dbReference type="ARBA" id="ARBA00022989"/>
    </source>
</evidence>
<evidence type="ECO:0000256" key="7">
    <source>
        <dbReference type="ARBA" id="ARBA00023224"/>
    </source>
</evidence>
<name>A0AAV4E0U1_9GAST</name>
<dbReference type="Proteomes" id="UP000735302">
    <property type="component" value="Unassembled WGS sequence"/>
</dbReference>
<dbReference type="SUPFAM" id="SSF81321">
    <property type="entry name" value="Family A G protein-coupled receptor-like"/>
    <property type="match status" value="1"/>
</dbReference>
<evidence type="ECO:0000256" key="1">
    <source>
        <dbReference type="ARBA" id="ARBA00004141"/>
    </source>
</evidence>
<gene>
    <name evidence="10" type="ORF">PoB_007670700</name>
</gene>
<dbReference type="PROSITE" id="PS50262">
    <property type="entry name" value="G_PROTEIN_RECEP_F1_2"/>
    <property type="match status" value="1"/>
</dbReference>
<evidence type="ECO:0000256" key="4">
    <source>
        <dbReference type="ARBA" id="ARBA00023040"/>
    </source>
</evidence>
<feature type="domain" description="G-protein coupled receptors family 1 profile" evidence="9">
    <location>
        <begin position="47"/>
        <end position="321"/>
    </location>
</feature>
<feature type="transmembrane region" description="Helical" evidence="8">
    <location>
        <begin position="262"/>
        <end position="281"/>
    </location>
</feature>
<keyword evidence="4" id="KW-0297">G-protein coupled receptor</keyword>
<dbReference type="GO" id="GO:0005886">
    <property type="term" value="C:plasma membrane"/>
    <property type="evidence" value="ECO:0007669"/>
    <property type="project" value="TreeGrafter"/>
</dbReference>
<dbReference type="Gene3D" id="1.20.1070.10">
    <property type="entry name" value="Rhodopsin 7-helix transmembrane proteins"/>
    <property type="match status" value="1"/>
</dbReference>
<sequence length="347" mass="38923">MNATILTEQELSMIHAIKPILSAKTFLLLINLFIYILISAAIVGIVANALVIITYTKIGLSETINISYLALGICDLSTSVVRFWGSLCFAFDITKTELPFDPASVLVTTAFFPGQGFEKTTAFITAFIALERCLCVQFPLHVRTIVTRRKTIISIVIISIAVFVPSNLIHIVFRLQWVFNPAQNRTMLTLVRLQTPLRYILQRALLAYYGTILHFTALITVWICTIFLAVGLKRKADIKRDNFKHSNAQQDKQKERRVIKTVFLLAVTYLACSTPTAVTLLVPHFEPEFETNRGLARISTISHIISGLLTQVNSSSNLFIFINMGSKFRNTFFTLCGKRNPRGSVAK</sequence>
<organism evidence="10 11">
    <name type="scientific">Plakobranchus ocellatus</name>
    <dbReference type="NCBI Taxonomy" id="259542"/>
    <lineage>
        <taxon>Eukaryota</taxon>
        <taxon>Metazoa</taxon>
        <taxon>Spiralia</taxon>
        <taxon>Lophotrochozoa</taxon>
        <taxon>Mollusca</taxon>
        <taxon>Gastropoda</taxon>
        <taxon>Heterobranchia</taxon>
        <taxon>Euthyneura</taxon>
        <taxon>Panpulmonata</taxon>
        <taxon>Sacoglossa</taxon>
        <taxon>Placobranchoidea</taxon>
        <taxon>Plakobranchidae</taxon>
        <taxon>Plakobranchus</taxon>
    </lineage>
</organism>
<keyword evidence="3 8" id="KW-1133">Transmembrane helix</keyword>
<evidence type="ECO:0000256" key="6">
    <source>
        <dbReference type="ARBA" id="ARBA00023170"/>
    </source>
</evidence>
<evidence type="ECO:0000313" key="11">
    <source>
        <dbReference type="Proteomes" id="UP000735302"/>
    </source>
</evidence>
<protein>
    <submittedName>
        <fullName evidence="10">Chemosensory receptor a</fullName>
    </submittedName>
</protein>
<dbReference type="InterPro" id="IPR000276">
    <property type="entry name" value="GPCR_Rhodpsn"/>
</dbReference>
<feature type="transmembrane region" description="Helical" evidence="8">
    <location>
        <begin position="152"/>
        <end position="173"/>
    </location>
</feature>
<evidence type="ECO:0000256" key="5">
    <source>
        <dbReference type="ARBA" id="ARBA00023136"/>
    </source>
</evidence>
<comment type="subcellular location">
    <subcellularLocation>
        <location evidence="1">Membrane</location>
        <topology evidence="1">Multi-pass membrane protein</topology>
    </subcellularLocation>
</comment>
<dbReference type="GO" id="GO:0008528">
    <property type="term" value="F:G protein-coupled peptide receptor activity"/>
    <property type="evidence" value="ECO:0007669"/>
    <property type="project" value="InterPro"/>
</dbReference>
<evidence type="ECO:0000313" key="10">
    <source>
        <dbReference type="EMBL" id="GFO50202.1"/>
    </source>
</evidence>
<feature type="transmembrane region" description="Helical" evidence="8">
    <location>
        <begin position="66"/>
        <end position="85"/>
    </location>
</feature>